<proteinExistence type="predicted"/>
<organism evidence="1">
    <name type="scientific">marine sediment metagenome</name>
    <dbReference type="NCBI Taxonomy" id="412755"/>
    <lineage>
        <taxon>unclassified sequences</taxon>
        <taxon>metagenomes</taxon>
        <taxon>ecological metagenomes</taxon>
    </lineage>
</organism>
<name>A0A0F8Z5S8_9ZZZZ</name>
<gene>
    <name evidence="1" type="ORF">LCGC14_2736420</name>
</gene>
<sequence length="309" mass="36834">MLFNTFKVKIRYTFFDLTERFPFFGKFLTIGWNSLHKFKFNVGEKILESRGQLRHISGKTDFNKINWVNPIKIQYYLKNINAKENDNSQMLNSNWTRSKDLFDNLQFYQMLKEKFEKGKTWEDFEYYHQIRDKISNNIKKYGCTNIDELDQKFKEIESFYFQIKKNGYKNREELFNLKNLEKLNKPAIFNVIDVVIDGEGQLLLVHGDLSLSISKLLGVTEIPIKIIGRHKKWLNFKKRLSYYSRNGRLYQRPTHPDLQDFPFSYGDLRFDMIKKNLSTSQGTLLDIGANFGYFCHRFEDEGFNCVAVE</sequence>
<dbReference type="AlphaFoldDB" id="A0A0F8Z5S8"/>
<evidence type="ECO:0000313" key="1">
    <source>
        <dbReference type="EMBL" id="KKK89108.1"/>
    </source>
</evidence>
<evidence type="ECO:0008006" key="2">
    <source>
        <dbReference type="Google" id="ProtNLM"/>
    </source>
</evidence>
<accession>A0A0F8Z5S8</accession>
<dbReference type="EMBL" id="LAZR01049664">
    <property type="protein sequence ID" value="KKK89108.1"/>
    <property type="molecule type" value="Genomic_DNA"/>
</dbReference>
<protein>
    <recommendedName>
        <fullName evidence="2">Methyltransferase FkbM domain-containing protein</fullName>
    </recommendedName>
</protein>
<reference evidence="1" key="1">
    <citation type="journal article" date="2015" name="Nature">
        <title>Complex archaea that bridge the gap between prokaryotes and eukaryotes.</title>
        <authorList>
            <person name="Spang A."/>
            <person name="Saw J.H."/>
            <person name="Jorgensen S.L."/>
            <person name="Zaremba-Niedzwiedzka K."/>
            <person name="Martijn J."/>
            <person name="Lind A.E."/>
            <person name="van Eijk R."/>
            <person name="Schleper C."/>
            <person name="Guy L."/>
            <person name="Ettema T.J."/>
        </authorList>
    </citation>
    <scope>NUCLEOTIDE SEQUENCE</scope>
</reference>
<comment type="caution">
    <text evidence="1">The sequence shown here is derived from an EMBL/GenBank/DDBJ whole genome shotgun (WGS) entry which is preliminary data.</text>
</comment>
<feature type="non-terminal residue" evidence="1">
    <location>
        <position position="309"/>
    </location>
</feature>